<dbReference type="PANTHER" id="PTHR33395:SF22">
    <property type="entry name" value="REVERSE TRANSCRIPTASE DOMAIN-CONTAINING PROTEIN"/>
    <property type="match status" value="1"/>
</dbReference>
<keyword evidence="3" id="KW-1185">Reference proteome</keyword>
<reference evidence="2" key="1">
    <citation type="submission" date="2022-03" db="EMBL/GenBank/DDBJ databases">
        <authorList>
            <person name="Tunstrom K."/>
        </authorList>
    </citation>
    <scope>NUCLEOTIDE SEQUENCE</scope>
</reference>
<dbReference type="SUPFAM" id="SSF56219">
    <property type="entry name" value="DNase I-like"/>
    <property type="match status" value="1"/>
</dbReference>
<feature type="domain" description="Endonuclease/exonuclease/phosphatase" evidence="1">
    <location>
        <begin position="4"/>
        <end position="213"/>
    </location>
</feature>
<name>A0AAU9V3Y9_EUPED</name>
<dbReference type="GO" id="GO:0007508">
    <property type="term" value="P:larval heart development"/>
    <property type="evidence" value="ECO:0007669"/>
    <property type="project" value="TreeGrafter"/>
</dbReference>
<dbReference type="Gene3D" id="3.60.10.10">
    <property type="entry name" value="Endonuclease/exonuclease/phosphatase"/>
    <property type="match status" value="1"/>
</dbReference>
<sequence>MSKRDLLIAEVNKLKPTCIIITETHLKPAISDSLVDITGYVLFRHDRTKGTGWGGVAIYVSHQLCGIPIQATLHPTYNCNIQVEALWLNLKYGHFEVIVAGVYRPTHYTFEDTDRSLFETIKKASAGKTPLLIMGDFNLPDLKWPLQNVDADRYNTLHGYFVDMYVNSNLDQLVTCTTRKRNNEESLLDLILCNEENLCSKVEYHPNIGKSDHLVLIATMQIDVQSSKKYCIPSQRRIFFKADYDEINKTLLENNVMELECLDANIAWRNFSKIITLLKFMSP</sequence>
<dbReference type="GO" id="GO:0031012">
    <property type="term" value="C:extracellular matrix"/>
    <property type="evidence" value="ECO:0007669"/>
    <property type="project" value="TreeGrafter"/>
</dbReference>
<gene>
    <name evidence="2" type="ORF">EEDITHA_LOCUS20208</name>
</gene>
<evidence type="ECO:0000259" key="1">
    <source>
        <dbReference type="Pfam" id="PF03372"/>
    </source>
</evidence>
<comment type="caution">
    <text evidence="2">The sequence shown here is derived from an EMBL/GenBank/DDBJ whole genome shotgun (WGS) entry which is preliminary data.</text>
</comment>
<dbReference type="Proteomes" id="UP001153954">
    <property type="component" value="Unassembled WGS sequence"/>
</dbReference>
<protein>
    <recommendedName>
        <fullName evidence="1">Endonuclease/exonuclease/phosphatase domain-containing protein</fullName>
    </recommendedName>
</protein>
<accession>A0AAU9V3Y9</accession>
<dbReference type="EMBL" id="CAKOGL010000029">
    <property type="protein sequence ID" value="CAH2106017.1"/>
    <property type="molecule type" value="Genomic_DNA"/>
</dbReference>
<proteinExistence type="predicted"/>
<dbReference type="PANTHER" id="PTHR33395">
    <property type="entry name" value="TRANSCRIPTASE, PUTATIVE-RELATED-RELATED"/>
    <property type="match status" value="1"/>
</dbReference>
<dbReference type="Pfam" id="PF03372">
    <property type="entry name" value="Exo_endo_phos"/>
    <property type="match status" value="1"/>
</dbReference>
<dbReference type="AlphaFoldDB" id="A0AAU9V3Y9"/>
<evidence type="ECO:0000313" key="3">
    <source>
        <dbReference type="Proteomes" id="UP001153954"/>
    </source>
</evidence>
<dbReference type="GO" id="GO:0003824">
    <property type="term" value="F:catalytic activity"/>
    <property type="evidence" value="ECO:0007669"/>
    <property type="project" value="InterPro"/>
</dbReference>
<dbReference type="InterPro" id="IPR005135">
    <property type="entry name" value="Endo/exonuclease/phosphatase"/>
</dbReference>
<dbReference type="InterPro" id="IPR036691">
    <property type="entry name" value="Endo/exonu/phosph_ase_sf"/>
</dbReference>
<organism evidence="2 3">
    <name type="scientific">Euphydryas editha</name>
    <name type="common">Edith's checkerspot</name>
    <dbReference type="NCBI Taxonomy" id="104508"/>
    <lineage>
        <taxon>Eukaryota</taxon>
        <taxon>Metazoa</taxon>
        <taxon>Ecdysozoa</taxon>
        <taxon>Arthropoda</taxon>
        <taxon>Hexapoda</taxon>
        <taxon>Insecta</taxon>
        <taxon>Pterygota</taxon>
        <taxon>Neoptera</taxon>
        <taxon>Endopterygota</taxon>
        <taxon>Lepidoptera</taxon>
        <taxon>Glossata</taxon>
        <taxon>Ditrysia</taxon>
        <taxon>Papilionoidea</taxon>
        <taxon>Nymphalidae</taxon>
        <taxon>Nymphalinae</taxon>
        <taxon>Euphydryas</taxon>
    </lineage>
</organism>
<evidence type="ECO:0000313" key="2">
    <source>
        <dbReference type="EMBL" id="CAH2106017.1"/>
    </source>
</evidence>
<dbReference type="GO" id="GO:0061343">
    <property type="term" value="P:cell adhesion involved in heart morphogenesis"/>
    <property type="evidence" value="ECO:0007669"/>
    <property type="project" value="TreeGrafter"/>
</dbReference>